<dbReference type="PANTHER" id="PTHR43826">
    <property type="entry name" value="GLUCOSE-6-PHOSPHATE EXCHANGER SLC37A4"/>
    <property type="match status" value="1"/>
</dbReference>
<evidence type="ECO:0000256" key="1">
    <source>
        <dbReference type="ARBA" id="ARBA00004127"/>
    </source>
</evidence>
<feature type="transmembrane region" description="Helical" evidence="5">
    <location>
        <begin position="171"/>
        <end position="190"/>
    </location>
</feature>
<keyword evidence="4 5" id="KW-0472">Membrane</keyword>
<sequence length="200" mass="20877">MPARPAPSSLFLVSRIFLPFALGYYLSYLLRTVNAVISPDLTRELGLTAADLGLLTSTYFFAFGLAQIPVGIALDRYGPRRVEAALLLITALGGVLFATGDSLPTLASARGLIGLGVAACLMAGLKGFTLWFPREKLASMTGYIMSCGALGAVTASAPLEAALPFLGWRGAFWGVAALATGIAALIFFAMPEKDETSHGG</sequence>
<evidence type="ECO:0000256" key="5">
    <source>
        <dbReference type="SAM" id="Phobius"/>
    </source>
</evidence>
<dbReference type="InterPro" id="IPR051337">
    <property type="entry name" value="OPA_Antiporter"/>
</dbReference>
<gene>
    <name evidence="7" type="ORF">E6Q80_14435</name>
</gene>
<feature type="transmembrane region" description="Helical" evidence="5">
    <location>
        <begin position="82"/>
        <end position="100"/>
    </location>
</feature>
<accession>A0A5C7SG85</accession>
<reference evidence="7 8" key="1">
    <citation type="submission" date="2018-09" db="EMBL/GenBank/DDBJ databases">
        <title>Metagenome Assembled Genomes from an Advanced Water Purification Facility.</title>
        <authorList>
            <person name="Stamps B.W."/>
            <person name="Spear J.R."/>
        </authorList>
    </citation>
    <scope>NUCLEOTIDE SEQUENCE [LARGE SCALE GENOMIC DNA]</scope>
    <source>
        <strain evidence="7">Bin_27_1</strain>
    </source>
</reference>
<dbReference type="Gene3D" id="1.20.1250.20">
    <property type="entry name" value="MFS general substrate transporter like domains"/>
    <property type="match status" value="1"/>
</dbReference>
<dbReference type="SUPFAM" id="SSF103473">
    <property type="entry name" value="MFS general substrate transporter"/>
    <property type="match status" value="1"/>
</dbReference>
<keyword evidence="2 5" id="KW-0812">Transmembrane</keyword>
<name>A0A5C7SG85_THASP</name>
<evidence type="ECO:0000256" key="2">
    <source>
        <dbReference type="ARBA" id="ARBA00022692"/>
    </source>
</evidence>
<evidence type="ECO:0000256" key="3">
    <source>
        <dbReference type="ARBA" id="ARBA00022989"/>
    </source>
</evidence>
<dbReference type="Proteomes" id="UP000321192">
    <property type="component" value="Unassembled WGS sequence"/>
</dbReference>
<keyword evidence="3 5" id="KW-1133">Transmembrane helix</keyword>
<feature type="transmembrane region" description="Helical" evidence="5">
    <location>
        <begin position="50"/>
        <end position="70"/>
    </location>
</feature>
<dbReference type="GO" id="GO:0061513">
    <property type="term" value="F:glucose 6-phosphate:phosphate antiporter activity"/>
    <property type="evidence" value="ECO:0007669"/>
    <property type="project" value="TreeGrafter"/>
</dbReference>
<dbReference type="EMBL" id="SSFD01000230">
    <property type="protein sequence ID" value="TXH82874.1"/>
    <property type="molecule type" value="Genomic_DNA"/>
</dbReference>
<organism evidence="7 8">
    <name type="scientific">Thauera aminoaromatica</name>
    <dbReference type="NCBI Taxonomy" id="164330"/>
    <lineage>
        <taxon>Bacteria</taxon>
        <taxon>Pseudomonadati</taxon>
        <taxon>Pseudomonadota</taxon>
        <taxon>Betaproteobacteria</taxon>
        <taxon>Rhodocyclales</taxon>
        <taxon>Zoogloeaceae</taxon>
        <taxon>Thauera</taxon>
    </lineage>
</organism>
<dbReference type="PANTHER" id="PTHR43826:SF3">
    <property type="entry name" value="GLUCOSE-6-PHOSPHATE EXCHANGER SLC37A4"/>
    <property type="match status" value="1"/>
</dbReference>
<proteinExistence type="predicted"/>
<dbReference type="AlphaFoldDB" id="A0A5C7SG85"/>
<feature type="transmembrane region" description="Helical" evidence="5">
    <location>
        <begin position="106"/>
        <end position="125"/>
    </location>
</feature>
<dbReference type="RefSeq" id="WP_276659607.1">
    <property type="nucleotide sequence ID" value="NZ_SSFD01000230.1"/>
</dbReference>
<feature type="domain" description="Major facilitator superfamily (MFS) profile" evidence="6">
    <location>
        <begin position="16"/>
        <end position="200"/>
    </location>
</feature>
<feature type="transmembrane region" description="Helical" evidence="5">
    <location>
        <begin position="12"/>
        <end position="30"/>
    </location>
</feature>
<dbReference type="GO" id="GO:0035435">
    <property type="term" value="P:phosphate ion transmembrane transport"/>
    <property type="evidence" value="ECO:0007669"/>
    <property type="project" value="TreeGrafter"/>
</dbReference>
<comment type="subcellular location">
    <subcellularLocation>
        <location evidence="1">Endomembrane system</location>
        <topology evidence="1">Multi-pass membrane protein</topology>
    </subcellularLocation>
</comment>
<evidence type="ECO:0000259" key="6">
    <source>
        <dbReference type="PROSITE" id="PS50850"/>
    </source>
</evidence>
<dbReference type="GO" id="GO:0012505">
    <property type="term" value="C:endomembrane system"/>
    <property type="evidence" value="ECO:0007669"/>
    <property type="project" value="UniProtKB-SubCell"/>
</dbReference>
<evidence type="ECO:0000313" key="8">
    <source>
        <dbReference type="Proteomes" id="UP000321192"/>
    </source>
</evidence>
<comment type="caution">
    <text evidence="7">The sequence shown here is derived from an EMBL/GenBank/DDBJ whole genome shotgun (WGS) entry which is preliminary data.</text>
</comment>
<dbReference type="PROSITE" id="PS50850">
    <property type="entry name" value="MFS"/>
    <property type="match status" value="1"/>
</dbReference>
<protein>
    <submittedName>
        <fullName evidence="7">MFS transporter</fullName>
    </submittedName>
</protein>
<dbReference type="InterPro" id="IPR020846">
    <property type="entry name" value="MFS_dom"/>
</dbReference>
<feature type="non-terminal residue" evidence="7">
    <location>
        <position position="200"/>
    </location>
</feature>
<feature type="transmembrane region" description="Helical" evidence="5">
    <location>
        <begin position="137"/>
        <end position="159"/>
    </location>
</feature>
<evidence type="ECO:0000313" key="7">
    <source>
        <dbReference type="EMBL" id="TXH82874.1"/>
    </source>
</evidence>
<dbReference type="InterPro" id="IPR011701">
    <property type="entry name" value="MFS"/>
</dbReference>
<dbReference type="Pfam" id="PF07690">
    <property type="entry name" value="MFS_1"/>
    <property type="match status" value="1"/>
</dbReference>
<evidence type="ECO:0000256" key="4">
    <source>
        <dbReference type="ARBA" id="ARBA00023136"/>
    </source>
</evidence>
<dbReference type="GO" id="GO:0016020">
    <property type="term" value="C:membrane"/>
    <property type="evidence" value="ECO:0007669"/>
    <property type="project" value="UniProtKB-ARBA"/>
</dbReference>
<dbReference type="InterPro" id="IPR036259">
    <property type="entry name" value="MFS_trans_sf"/>
</dbReference>